<name>A0A9X1ABC3_9HYPH</name>
<protein>
    <submittedName>
        <fullName evidence="2">MucR family transcriptional regulator</fullName>
    </submittedName>
</protein>
<organism evidence="2 3">
    <name type="scientific">Aminobacter anthyllidis</name>
    <dbReference type="NCBI Taxonomy" id="1035067"/>
    <lineage>
        <taxon>Bacteria</taxon>
        <taxon>Pseudomonadati</taxon>
        <taxon>Pseudomonadota</taxon>
        <taxon>Alphaproteobacteria</taxon>
        <taxon>Hyphomicrobiales</taxon>
        <taxon>Phyllobacteriaceae</taxon>
        <taxon>Aminobacter</taxon>
    </lineage>
</organism>
<reference evidence="2" key="1">
    <citation type="journal article" date="2021" name="Microorganisms">
        <title>Phylogenomic Reconstruction and Metabolic Potential of the Genus Aminobacter.</title>
        <authorList>
            <person name="Artuso I."/>
            <person name="Turrini P."/>
            <person name="Pirolo M."/>
            <person name="Lugli G.A."/>
            <person name="Ventura M."/>
            <person name="Visca P."/>
        </authorList>
    </citation>
    <scope>NUCLEOTIDE SEQUENCE</scope>
    <source>
        <strain evidence="2">LMG 26462</strain>
    </source>
</reference>
<evidence type="ECO:0000313" key="3">
    <source>
        <dbReference type="Proteomes" id="UP001138921"/>
    </source>
</evidence>
<comment type="similarity">
    <text evidence="1">Belongs to the ros/MucR family.</text>
</comment>
<dbReference type="InterPro" id="IPR041920">
    <property type="entry name" value="ROS/MUCR_sf"/>
</dbReference>
<dbReference type="GO" id="GO:0006355">
    <property type="term" value="P:regulation of DNA-templated transcription"/>
    <property type="evidence" value="ECO:0007669"/>
    <property type="project" value="InterPro"/>
</dbReference>
<dbReference type="EMBL" id="JAFLWW010000004">
    <property type="protein sequence ID" value="MBT1156713.1"/>
    <property type="molecule type" value="Genomic_DNA"/>
</dbReference>
<proteinExistence type="inferred from homology"/>
<evidence type="ECO:0000256" key="1">
    <source>
        <dbReference type="ARBA" id="ARBA00007031"/>
    </source>
</evidence>
<dbReference type="GO" id="GO:0003677">
    <property type="term" value="F:DNA binding"/>
    <property type="evidence" value="ECO:0007669"/>
    <property type="project" value="InterPro"/>
</dbReference>
<dbReference type="AlphaFoldDB" id="A0A9X1ABC3"/>
<evidence type="ECO:0000313" key="2">
    <source>
        <dbReference type="EMBL" id="MBT1156713.1"/>
    </source>
</evidence>
<accession>A0A9X1ABC3</accession>
<dbReference type="GO" id="GO:0008270">
    <property type="term" value="F:zinc ion binding"/>
    <property type="evidence" value="ECO:0007669"/>
    <property type="project" value="InterPro"/>
</dbReference>
<dbReference type="Proteomes" id="UP001138921">
    <property type="component" value="Unassembled WGS sequence"/>
</dbReference>
<keyword evidence="3" id="KW-1185">Reference proteome</keyword>
<sequence length="151" mass="16816">MFSVRRGVVSLPVELIARVVSAYVSNNAVPLRDIGDLIGVVHKSFVDVKPSREPFSDARFLRPAVPTKNSVTGDYIICLEDGRKFKSIKNHIKTTYNLSPDQYRARWNLPSDYPMVAPNYSALRSRMARELGLGRKTKAPTLARTKAAAPT</sequence>
<dbReference type="Gene3D" id="1.10.10.1550">
    <property type="entry name" value="ROS/MUCR transcriptional regulator protein"/>
    <property type="match status" value="1"/>
</dbReference>
<reference evidence="2" key="2">
    <citation type="submission" date="2021-03" db="EMBL/GenBank/DDBJ databases">
        <authorList>
            <person name="Artuso I."/>
            <person name="Turrini P."/>
            <person name="Pirolo M."/>
            <person name="Lugli G.A."/>
            <person name="Ventura M."/>
            <person name="Visca P."/>
        </authorList>
    </citation>
    <scope>NUCLEOTIDE SEQUENCE</scope>
    <source>
        <strain evidence="2">LMG 26462</strain>
    </source>
</reference>
<dbReference type="Pfam" id="PF05443">
    <property type="entry name" value="ROS_MUCR"/>
    <property type="match status" value="1"/>
</dbReference>
<comment type="caution">
    <text evidence="2">The sequence shown here is derived from an EMBL/GenBank/DDBJ whole genome shotgun (WGS) entry which is preliminary data.</text>
</comment>
<dbReference type="InterPro" id="IPR008807">
    <property type="entry name" value="ROS_MUCR"/>
</dbReference>
<gene>
    <name evidence="2" type="ORF">J1C56_14025</name>
</gene>